<gene>
    <name evidence="1" type="ORF">MPHL21000_13940</name>
</gene>
<dbReference type="Proteomes" id="UP000325690">
    <property type="component" value="Unassembled WGS sequence"/>
</dbReference>
<dbReference type="RefSeq" id="WP_211374350.1">
    <property type="nucleotide sequence ID" value="NZ_ANBP01000018.1"/>
</dbReference>
<protein>
    <submittedName>
        <fullName evidence="1">Uncharacterized protein</fullName>
    </submittedName>
</protein>
<name>A0A5N5V0I8_MYCPH</name>
<reference evidence="1 2" key="1">
    <citation type="submission" date="2012-10" db="EMBL/GenBank/DDBJ databases">
        <title>The draft sequence of the Mycobacterium pheli genome.</title>
        <authorList>
            <person name="Pettersson B.M.F."/>
            <person name="Das S."/>
            <person name="Dasgupta S."/>
            <person name="Bhattacharya A."/>
            <person name="Kirsebom L.A."/>
        </authorList>
    </citation>
    <scope>NUCLEOTIDE SEQUENCE [LARGE SCALE GENOMIC DNA]</scope>
    <source>
        <strain evidence="1 2">CCUG 21000</strain>
    </source>
</reference>
<proteinExistence type="predicted"/>
<accession>A0A5N5V0I8</accession>
<keyword evidence="2" id="KW-1185">Reference proteome</keyword>
<organism evidence="1 2">
    <name type="scientific">Mycolicibacterium phlei DSM 43239 = CCUG 21000</name>
    <dbReference type="NCBI Taxonomy" id="1226750"/>
    <lineage>
        <taxon>Bacteria</taxon>
        <taxon>Bacillati</taxon>
        <taxon>Actinomycetota</taxon>
        <taxon>Actinomycetes</taxon>
        <taxon>Mycobacteriales</taxon>
        <taxon>Mycobacteriaceae</taxon>
        <taxon>Mycolicibacterium</taxon>
    </lineage>
</organism>
<dbReference type="EMBL" id="ANBP01000018">
    <property type="protein sequence ID" value="KAB7755178.1"/>
    <property type="molecule type" value="Genomic_DNA"/>
</dbReference>
<comment type="caution">
    <text evidence="1">The sequence shown here is derived from an EMBL/GenBank/DDBJ whole genome shotgun (WGS) entry which is preliminary data.</text>
</comment>
<sequence length="61" mass="6828">MEQVFELDPAAGEAELRVQLEQLEMLKSRIAAQQARVTALWREKRHAAEAAAGVPKSKRGR</sequence>
<dbReference type="AlphaFoldDB" id="A0A5N5V0I8"/>
<evidence type="ECO:0000313" key="1">
    <source>
        <dbReference type="EMBL" id="KAB7755178.1"/>
    </source>
</evidence>
<evidence type="ECO:0000313" key="2">
    <source>
        <dbReference type="Proteomes" id="UP000325690"/>
    </source>
</evidence>